<evidence type="ECO:0000256" key="2">
    <source>
        <dbReference type="SAM" id="Phobius"/>
    </source>
</evidence>
<gene>
    <name evidence="4" type="ORF">ASTO00021_LOCUS12952</name>
</gene>
<keyword evidence="2" id="KW-0812">Transmembrane</keyword>
<keyword evidence="3" id="KW-0732">Signal</keyword>
<evidence type="ECO:0000256" key="1">
    <source>
        <dbReference type="SAM" id="MobiDB-lite"/>
    </source>
</evidence>
<feature type="transmembrane region" description="Helical" evidence="2">
    <location>
        <begin position="642"/>
        <end position="664"/>
    </location>
</feature>
<dbReference type="EMBL" id="HBIN01017011">
    <property type="protein sequence ID" value="CAE0442841.1"/>
    <property type="molecule type" value="Transcribed_RNA"/>
</dbReference>
<proteinExistence type="predicted"/>
<sequence length="708" mass="77922">MSQVIFIAFVLCFSGHSFLNNVAMAHRTLPDGVTCGNQFNSSSTALVIPNTAISWASYRIMTCDEPNTWYEGSFIEGQVIKFTVGVPRLERFAHVRMNVVITGPNLPLLSTLEKAEIPQAILDEIGGNGAVLFEAPEDQSTCVHLTSQEMQFASEVVGSRCEFHEEFGDSHSWVLLDEKLMLNSTGTFRMVLYNRKQTATKAWFACCDWPEDFTTPYDMPDANCPYCGTKPKENPVWASHFYEQRSMAEYGGFPNNETCLGADITIQEPTEGQCPLVDSGIDKNETENNCVLHCSGGSCHSHNVFGGCVFEIDWMIPEPRLPGSGSSIKNLVLFTGDAIKLKTADQFAHNVYEFLDPEDAEMCNFSNSIERANTEETDIGHLIAFSDAGEYFLACSILCDGLNAPPCHCSIGQKLKVEVKDVSEGKMCHSHNYSMPNEVNPTTCPDNFVVVSSVGDGTYAPPGLCAEFCMPSTSVPPQLTMSSCAGIGYDVFVEQKTISPPNISPSTEGYRRLQRNIDVKLYSNEGTIDCHCHSFENITCNAEGDGLYDEHISEITQFCQGIVNGTEYTCPYNCFQPFEVLHLHYLLCDYRIPHPFFKLIEKTQKCHLAARSYNGSECGSFETELSNQPLNEDSKGLSAGQIAGAVIGSLAILSIIIAIAAYVYKQNIRKSQTEKKQNASTFNSQKSDRPSSASPHEANGTNGDVTMA</sequence>
<organism evidence="4">
    <name type="scientific">Aplanochytrium stocchinoi</name>
    <dbReference type="NCBI Taxonomy" id="215587"/>
    <lineage>
        <taxon>Eukaryota</taxon>
        <taxon>Sar</taxon>
        <taxon>Stramenopiles</taxon>
        <taxon>Bigyra</taxon>
        <taxon>Labyrinthulomycetes</taxon>
        <taxon>Thraustochytrida</taxon>
        <taxon>Thraustochytriidae</taxon>
        <taxon>Aplanochytrium</taxon>
    </lineage>
</organism>
<feature type="chain" id="PRO_5031244396" evidence="3">
    <location>
        <begin position="20"/>
        <end position="708"/>
    </location>
</feature>
<reference evidence="4" key="1">
    <citation type="submission" date="2021-01" db="EMBL/GenBank/DDBJ databases">
        <authorList>
            <person name="Corre E."/>
            <person name="Pelletier E."/>
            <person name="Niang G."/>
            <person name="Scheremetjew M."/>
            <person name="Finn R."/>
            <person name="Kale V."/>
            <person name="Holt S."/>
            <person name="Cochrane G."/>
            <person name="Meng A."/>
            <person name="Brown T."/>
            <person name="Cohen L."/>
        </authorList>
    </citation>
    <scope>NUCLEOTIDE SEQUENCE</scope>
    <source>
        <strain evidence="4">GSBS06</strain>
    </source>
</reference>
<dbReference type="SUPFAM" id="SSF49503">
    <property type="entry name" value="Cupredoxins"/>
    <property type="match status" value="1"/>
</dbReference>
<protein>
    <submittedName>
        <fullName evidence="4">Uncharacterized protein</fullName>
    </submittedName>
</protein>
<dbReference type="Gene3D" id="2.60.40.420">
    <property type="entry name" value="Cupredoxins - blue copper proteins"/>
    <property type="match status" value="1"/>
</dbReference>
<feature type="compositionally biased region" description="Polar residues" evidence="1">
    <location>
        <begin position="678"/>
        <end position="708"/>
    </location>
</feature>
<dbReference type="AlphaFoldDB" id="A0A7S3PL22"/>
<feature type="signal peptide" evidence="3">
    <location>
        <begin position="1"/>
        <end position="19"/>
    </location>
</feature>
<feature type="region of interest" description="Disordered" evidence="1">
    <location>
        <begin position="674"/>
        <end position="708"/>
    </location>
</feature>
<evidence type="ECO:0000313" key="4">
    <source>
        <dbReference type="EMBL" id="CAE0442841.1"/>
    </source>
</evidence>
<accession>A0A7S3PL22</accession>
<keyword evidence="2" id="KW-1133">Transmembrane helix</keyword>
<name>A0A7S3PL22_9STRA</name>
<keyword evidence="2" id="KW-0472">Membrane</keyword>
<evidence type="ECO:0000256" key="3">
    <source>
        <dbReference type="SAM" id="SignalP"/>
    </source>
</evidence>
<dbReference type="InterPro" id="IPR008972">
    <property type="entry name" value="Cupredoxin"/>
</dbReference>